<dbReference type="Gene3D" id="3.40.50.300">
    <property type="entry name" value="P-loop containing nucleotide triphosphate hydrolases"/>
    <property type="match status" value="1"/>
</dbReference>
<dbReference type="AlphaFoldDB" id="A0A6H1Z9N9"/>
<protein>
    <submittedName>
        <fullName evidence="1">Putative terminase</fullName>
    </submittedName>
</protein>
<evidence type="ECO:0000313" key="3">
    <source>
        <dbReference type="EMBL" id="QJH93527.1"/>
    </source>
</evidence>
<reference evidence="1" key="1">
    <citation type="submission" date="2020-03" db="EMBL/GenBank/DDBJ databases">
        <title>The deep terrestrial virosphere.</title>
        <authorList>
            <person name="Holmfeldt K."/>
            <person name="Nilsson E."/>
            <person name="Simone D."/>
            <person name="Lopez-Fernandez M."/>
            <person name="Wu X."/>
            <person name="de Brujin I."/>
            <person name="Lundin D."/>
            <person name="Andersson A."/>
            <person name="Bertilsson S."/>
            <person name="Dopson M."/>
        </authorList>
    </citation>
    <scope>NUCLEOTIDE SEQUENCE</scope>
    <source>
        <strain evidence="4">MM415A00093</strain>
        <strain evidence="2">MM415B00143</strain>
        <strain evidence="1">TM448A00087</strain>
        <strain evidence="3">TM448B00099</strain>
    </source>
</reference>
<name>A0A6H1Z9N9_9ZZZZ</name>
<evidence type="ECO:0000313" key="1">
    <source>
        <dbReference type="EMBL" id="QJA44087.1"/>
    </source>
</evidence>
<evidence type="ECO:0000313" key="2">
    <source>
        <dbReference type="EMBL" id="QJA67941.1"/>
    </source>
</evidence>
<dbReference type="EMBL" id="MT144589">
    <property type="protein sequence ID" value="QJH93527.1"/>
    <property type="molecule type" value="Genomic_DNA"/>
</dbReference>
<accession>A0A6H1Z9N9</accession>
<organism evidence="1">
    <name type="scientific">viral metagenome</name>
    <dbReference type="NCBI Taxonomy" id="1070528"/>
    <lineage>
        <taxon>unclassified sequences</taxon>
        <taxon>metagenomes</taxon>
        <taxon>organismal metagenomes</taxon>
    </lineage>
</organism>
<dbReference type="EMBL" id="MT145187">
    <property type="protein sequence ID" value="QJI04591.1"/>
    <property type="molecule type" value="Genomic_DNA"/>
</dbReference>
<dbReference type="Gene3D" id="3.30.420.280">
    <property type="match status" value="1"/>
</dbReference>
<evidence type="ECO:0000313" key="4">
    <source>
        <dbReference type="EMBL" id="QJI04591.1"/>
    </source>
</evidence>
<dbReference type="InterPro" id="IPR027417">
    <property type="entry name" value="P-loop_NTPase"/>
</dbReference>
<dbReference type="EMBL" id="MT143973">
    <property type="protein sequence ID" value="QJA44087.1"/>
    <property type="molecule type" value="Genomic_DNA"/>
</dbReference>
<dbReference type="EMBL" id="MT141577">
    <property type="protein sequence ID" value="QJA67941.1"/>
    <property type="molecule type" value="Genomic_DNA"/>
</dbReference>
<sequence length="535" mass="62380">MNVNELDPKLIAQINDLAGLCSFKRTWIIDRFLNCPARVLSWFTGNQFGKTSVVAWQYVLRIYGYHPTKEKNLKPTDAIRTFRFCSQTLPNDPTGGEVKNTQYPAFKRYLPKYLVKGDITIRKPVITIADPQGGPDIYVEFVSFNQEIQATAGVQRKSVWIDESCSQQFYEEQIQRLLAADGDLIYTLTPAEFMGWEFDELYSRAKYYVRTHYVRNRVKERYGKETKSSYETTENPTDIVVFQASTYDNPSLSKKVIDSWDANIDDQDIIDIRRYGIFRQVTGQIFKEFDPTIHIISEDKYFPDGLLHAWLHVRGIDYHERNAWACTWLALSSENECFVYQEYSPSPEKMVTLEIARNVAYRSKDYKYPLNLIDPLSAKKLPNTGSTTLDDLNRLFHEFKREGIGTGGFWQTWDTKATVGRERFKERLRNSRLCGRPFNNRVIKGDHVTHLPTIWFLDTCRETIASVKNWRWEEWASRDQLLIKDVKDSPQQRWSHYPIAIECIFKHPGFNSGRYAGQFVKDRPGGHKAYFGARV</sequence>
<proteinExistence type="predicted"/>
<gene>
    <name evidence="4" type="ORF">MM415A00093_0084</name>
    <name evidence="2" type="ORF">MM415B00143_0092</name>
    <name evidence="1" type="ORF">TM448A00087_0020</name>
    <name evidence="3" type="ORF">TM448B00099_0003</name>
</gene>